<gene>
    <name evidence="2" type="ORF">QGM71_08325</name>
</gene>
<keyword evidence="1" id="KW-1133">Transmembrane helix</keyword>
<organism evidence="2 3">
    <name type="scientific">Virgibacillus tibetensis</name>
    <dbReference type="NCBI Taxonomy" id="3042313"/>
    <lineage>
        <taxon>Bacteria</taxon>
        <taxon>Bacillati</taxon>
        <taxon>Bacillota</taxon>
        <taxon>Bacilli</taxon>
        <taxon>Bacillales</taxon>
        <taxon>Bacillaceae</taxon>
        <taxon>Virgibacillus</taxon>
    </lineage>
</organism>
<keyword evidence="1" id="KW-0812">Transmembrane</keyword>
<evidence type="ECO:0000313" key="3">
    <source>
        <dbReference type="Proteomes" id="UP001335737"/>
    </source>
</evidence>
<comment type="caution">
    <text evidence="2">The sequence shown here is derived from an EMBL/GenBank/DDBJ whole genome shotgun (WGS) entry which is preliminary data.</text>
</comment>
<proteinExistence type="predicted"/>
<name>A0ABU6KDU0_9BACI</name>
<evidence type="ECO:0000256" key="1">
    <source>
        <dbReference type="SAM" id="Phobius"/>
    </source>
</evidence>
<dbReference type="RefSeq" id="WP_327607071.1">
    <property type="nucleotide sequence ID" value="NZ_JARZFX010000003.1"/>
</dbReference>
<dbReference type="EMBL" id="JARZFX010000003">
    <property type="protein sequence ID" value="MEC5423501.1"/>
    <property type="molecule type" value="Genomic_DNA"/>
</dbReference>
<sequence length="195" mass="21747">MKKYLNLNTVYIAAAIIAFSFLLIPRLIETVNLRVEGISYVANDIENYLSNAHPIEGEFTVQIDLRELENNEGKVLFDDGENKIYVSKVNVHDEAGYEVFFRSSGDYNLGGATLVSGVKHAGNNGFTNRLQAEAKATYKEVTYNLSPSASSGLNHRDGDEFGFYMDVPDKIDLEEPSVVDVIVSKLYVNIWAKKP</sequence>
<accession>A0ABU6KDU0</accession>
<protein>
    <submittedName>
        <fullName evidence="2">Uncharacterized protein</fullName>
    </submittedName>
</protein>
<reference evidence="2 3" key="1">
    <citation type="journal article" date="2024" name="Int. J. Syst. Evol. Microbiol.">
        <title>Virgibacillus tibetensis sp. nov., isolated from salt lake on the Tibetan Plateau of China.</title>
        <authorList>
            <person name="Phurbu D."/>
            <person name="Liu Z.-X."/>
            <person name="Wang R."/>
            <person name="Zheng Y.-Y."/>
            <person name="Liu H.-C."/>
            <person name="Zhou Y.-G."/>
            <person name="Yu Y.-J."/>
            <person name="Li A.-H."/>
        </authorList>
    </citation>
    <scope>NUCLEOTIDE SEQUENCE [LARGE SCALE GENOMIC DNA]</scope>
    <source>
        <strain evidence="2 3">C22-A2</strain>
    </source>
</reference>
<evidence type="ECO:0000313" key="2">
    <source>
        <dbReference type="EMBL" id="MEC5423501.1"/>
    </source>
</evidence>
<dbReference type="Proteomes" id="UP001335737">
    <property type="component" value="Unassembled WGS sequence"/>
</dbReference>
<keyword evidence="1" id="KW-0472">Membrane</keyword>
<feature type="transmembrane region" description="Helical" evidence="1">
    <location>
        <begin position="6"/>
        <end position="24"/>
    </location>
</feature>
<keyword evidence="3" id="KW-1185">Reference proteome</keyword>